<proteinExistence type="predicted"/>
<gene>
    <name evidence="1" type="ORF">DY000_02038933</name>
</gene>
<dbReference type="EMBL" id="QGKV02001507">
    <property type="protein sequence ID" value="KAF3528002.1"/>
    <property type="molecule type" value="Genomic_DNA"/>
</dbReference>
<evidence type="ECO:0000313" key="2">
    <source>
        <dbReference type="Proteomes" id="UP000266723"/>
    </source>
</evidence>
<organism evidence="1 2">
    <name type="scientific">Brassica cretica</name>
    <name type="common">Mustard</name>
    <dbReference type="NCBI Taxonomy" id="69181"/>
    <lineage>
        <taxon>Eukaryota</taxon>
        <taxon>Viridiplantae</taxon>
        <taxon>Streptophyta</taxon>
        <taxon>Embryophyta</taxon>
        <taxon>Tracheophyta</taxon>
        <taxon>Spermatophyta</taxon>
        <taxon>Magnoliopsida</taxon>
        <taxon>eudicotyledons</taxon>
        <taxon>Gunneridae</taxon>
        <taxon>Pentapetalae</taxon>
        <taxon>rosids</taxon>
        <taxon>malvids</taxon>
        <taxon>Brassicales</taxon>
        <taxon>Brassicaceae</taxon>
        <taxon>Brassiceae</taxon>
        <taxon>Brassica</taxon>
    </lineage>
</organism>
<accession>A0ABQ7B6L5</accession>
<sequence length="108" mass="12456">MRSSNQHLNQSLTKPSKLATLEIPATKAWNYKKSFTEEEVMNFTNLRFPSPSICEYHTFEEDSSPKKKWPEPKTIIGFKMDLSTFQKAKYQENYDPISKTGQTSSTLA</sequence>
<dbReference type="Proteomes" id="UP000266723">
    <property type="component" value="Unassembled WGS sequence"/>
</dbReference>
<name>A0ABQ7B6L5_BRACR</name>
<reference evidence="1 2" key="1">
    <citation type="journal article" date="2020" name="BMC Genomics">
        <title>Intraspecific diversification of the crop wild relative Brassica cretica Lam. using demographic model selection.</title>
        <authorList>
            <person name="Kioukis A."/>
            <person name="Michalopoulou V.A."/>
            <person name="Briers L."/>
            <person name="Pirintsos S."/>
            <person name="Studholme D.J."/>
            <person name="Pavlidis P."/>
            <person name="Sarris P.F."/>
        </authorList>
    </citation>
    <scope>NUCLEOTIDE SEQUENCE [LARGE SCALE GENOMIC DNA]</scope>
    <source>
        <strain evidence="2">cv. PFS-1207/04</strain>
    </source>
</reference>
<keyword evidence="2" id="KW-1185">Reference proteome</keyword>
<protein>
    <submittedName>
        <fullName evidence="1">Uncharacterized protein</fullName>
    </submittedName>
</protein>
<evidence type="ECO:0000313" key="1">
    <source>
        <dbReference type="EMBL" id="KAF3528002.1"/>
    </source>
</evidence>
<comment type="caution">
    <text evidence="1">The sequence shown here is derived from an EMBL/GenBank/DDBJ whole genome shotgun (WGS) entry which is preliminary data.</text>
</comment>